<feature type="signal peptide" evidence="2">
    <location>
        <begin position="1"/>
        <end position="19"/>
    </location>
</feature>
<organism evidence="4 5">
    <name type="scientific">Steinernema glaseri</name>
    <dbReference type="NCBI Taxonomy" id="37863"/>
    <lineage>
        <taxon>Eukaryota</taxon>
        <taxon>Metazoa</taxon>
        <taxon>Ecdysozoa</taxon>
        <taxon>Nematoda</taxon>
        <taxon>Chromadorea</taxon>
        <taxon>Rhabditida</taxon>
        <taxon>Tylenchina</taxon>
        <taxon>Panagrolaimomorpha</taxon>
        <taxon>Strongyloidoidea</taxon>
        <taxon>Steinernematidae</taxon>
        <taxon>Steinernema</taxon>
    </lineage>
</organism>
<accession>A0A1I8ATY4</accession>
<reference evidence="5" key="1">
    <citation type="submission" date="2016-11" db="UniProtKB">
        <authorList>
            <consortium name="WormBaseParasite"/>
        </authorList>
    </citation>
    <scope>IDENTIFICATION</scope>
</reference>
<keyword evidence="4" id="KW-1185">Reference proteome</keyword>
<name>A0A1I8ATY4_9BILA</name>
<dbReference type="SMART" id="SM00741">
    <property type="entry name" value="SapB"/>
    <property type="match status" value="1"/>
</dbReference>
<sequence length="98" mass="10995">MKFFLPLICVLGFVVAAQGNIFCDSCHIVIGFLEKEFNENGGVIEQDANKICDKVTFKNSVLDPICHKILDGQIEEIEKLLKEGKDAQHICQAIKFCH</sequence>
<evidence type="ECO:0000313" key="4">
    <source>
        <dbReference type="Proteomes" id="UP000095287"/>
    </source>
</evidence>
<keyword evidence="2" id="KW-0732">Signal</keyword>
<evidence type="ECO:0000256" key="2">
    <source>
        <dbReference type="SAM" id="SignalP"/>
    </source>
</evidence>
<dbReference type="PROSITE" id="PS50015">
    <property type="entry name" value="SAP_B"/>
    <property type="match status" value="1"/>
</dbReference>
<evidence type="ECO:0000313" key="5">
    <source>
        <dbReference type="WBParaSite" id="L893_g9451.t1"/>
    </source>
</evidence>
<dbReference type="InterPro" id="IPR008139">
    <property type="entry name" value="SaposinB_dom"/>
</dbReference>
<dbReference type="InterPro" id="IPR011001">
    <property type="entry name" value="Saposin-like"/>
</dbReference>
<dbReference type="WBParaSite" id="L893_g9451.t1">
    <property type="protein sequence ID" value="L893_g9451.t1"/>
    <property type="gene ID" value="L893_g9451"/>
</dbReference>
<dbReference type="SUPFAM" id="SSF47862">
    <property type="entry name" value="Saposin"/>
    <property type="match status" value="1"/>
</dbReference>
<dbReference type="Proteomes" id="UP000095287">
    <property type="component" value="Unplaced"/>
</dbReference>
<dbReference type="AlphaFoldDB" id="A0A1I8ATY4"/>
<dbReference type="Gene3D" id="1.10.225.10">
    <property type="entry name" value="Saposin-like"/>
    <property type="match status" value="1"/>
</dbReference>
<keyword evidence="1" id="KW-1015">Disulfide bond</keyword>
<protein>
    <submittedName>
        <fullName evidence="5">Saposin B-type domain-containing protein</fullName>
    </submittedName>
</protein>
<feature type="chain" id="PRO_5009315064" evidence="2">
    <location>
        <begin position="20"/>
        <end position="98"/>
    </location>
</feature>
<feature type="domain" description="Saposin B-type" evidence="3">
    <location>
        <begin position="19"/>
        <end position="98"/>
    </location>
</feature>
<evidence type="ECO:0000259" key="3">
    <source>
        <dbReference type="PROSITE" id="PS50015"/>
    </source>
</evidence>
<proteinExistence type="predicted"/>
<evidence type="ECO:0000256" key="1">
    <source>
        <dbReference type="ARBA" id="ARBA00023157"/>
    </source>
</evidence>